<comment type="caution">
    <text evidence="1">The sequence shown here is derived from an EMBL/GenBank/DDBJ whole genome shotgun (WGS) entry which is preliminary data.</text>
</comment>
<sequence length="46" mass="5298">MRWNAGECLKAGERWKCITDLITQDTIHWLHVQETTVTSEIATDPV</sequence>
<gene>
    <name evidence="1" type="ORF">PR001_g26711</name>
</gene>
<protein>
    <submittedName>
        <fullName evidence="1">Uncharacterized protein</fullName>
    </submittedName>
</protein>
<dbReference type="EMBL" id="QXFV01004044">
    <property type="protein sequence ID" value="KAE8972073.1"/>
    <property type="molecule type" value="Genomic_DNA"/>
</dbReference>
<name>A0A6A3HVT6_9STRA</name>
<evidence type="ECO:0000313" key="2">
    <source>
        <dbReference type="Proteomes" id="UP000429607"/>
    </source>
</evidence>
<accession>A0A6A3HVT6</accession>
<dbReference type="AlphaFoldDB" id="A0A6A3HVT6"/>
<dbReference type="Proteomes" id="UP000429607">
    <property type="component" value="Unassembled WGS sequence"/>
</dbReference>
<evidence type="ECO:0000313" key="1">
    <source>
        <dbReference type="EMBL" id="KAE8972073.1"/>
    </source>
</evidence>
<organism evidence="1 2">
    <name type="scientific">Phytophthora rubi</name>
    <dbReference type="NCBI Taxonomy" id="129364"/>
    <lineage>
        <taxon>Eukaryota</taxon>
        <taxon>Sar</taxon>
        <taxon>Stramenopiles</taxon>
        <taxon>Oomycota</taxon>
        <taxon>Peronosporomycetes</taxon>
        <taxon>Peronosporales</taxon>
        <taxon>Peronosporaceae</taxon>
        <taxon>Phytophthora</taxon>
    </lineage>
</organism>
<reference evidence="1 2" key="1">
    <citation type="submission" date="2018-09" db="EMBL/GenBank/DDBJ databases">
        <title>Genomic investigation of the strawberry pathogen Phytophthora fragariae indicates pathogenicity is determined by transcriptional variation in three key races.</title>
        <authorList>
            <person name="Adams T.M."/>
            <person name="Armitage A.D."/>
            <person name="Sobczyk M.K."/>
            <person name="Bates H.J."/>
            <person name="Dunwell J.M."/>
            <person name="Nellist C.F."/>
            <person name="Harrison R.J."/>
        </authorList>
    </citation>
    <scope>NUCLEOTIDE SEQUENCE [LARGE SCALE GENOMIC DNA]</scope>
    <source>
        <strain evidence="1 2">SCRP249</strain>
    </source>
</reference>
<proteinExistence type="predicted"/>